<protein>
    <submittedName>
        <fullName evidence="4">PepSY-associated TM helix domain-containing protein</fullName>
    </submittedName>
</protein>
<keyword evidence="2" id="KW-0812">Transmembrane</keyword>
<evidence type="ECO:0000259" key="3">
    <source>
        <dbReference type="Pfam" id="PF03413"/>
    </source>
</evidence>
<dbReference type="Proteomes" id="UP001589774">
    <property type="component" value="Unassembled WGS sequence"/>
</dbReference>
<keyword evidence="2" id="KW-1133">Transmembrane helix</keyword>
<organism evidence="4 5">
    <name type="scientific">Olivibacter oleidegradans</name>
    <dbReference type="NCBI Taxonomy" id="760123"/>
    <lineage>
        <taxon>Bacteria</taxon>
        <taxon>Pseudomonadati</taxon>
        <taxon>Bacteroidota</taxon>
        <taxon>Sphingobacteriia</taxon>
        <taxon>Sphingobacteriales</taxon>
        <taxon>Sphingobacteriaceae</taxon>
        <taxon>Olivibacter</taxon>
    </lineage>
</organism>
<feature type="transmembrane region" description="Helical" evidence="2">
    <location>
        <begin position="362"/>
        <end position="383"/>
    </location>
</feature>
<feature type="transmembrane region" description="Helical" evidence="2">
    <location>
        <begin position="206"/>
        <end position="226"/>
    </location>
</feature>
<dbReference type="PANTHER" id="PTHR34219">
    <property type="entry name" value="IRON-REGULATED INNER MEMBRANE PROTEIN-RELATED"/>
    <property type="match status" value="1"/>
</dbReference>
<name>A0ABV6HLP3_9SPHI</name>
<dbReference type="InterPro" id="IPR005625">
    <property type="entry name" value="PepSY-ass_TM"/>
</dbReference>
<dbReference type="Pfam" id="PF03929">
    <property type="entry name" value="PepSY_TM"/>
    <property type="match status" value="1"/>
</dbReference>
<sequence length="437" mass="49882">MSTKVRKSASRSLFYRIAAWLHLWLGLITGIVMIIVCLTGCIWVFQDEITAYILEPETRVTHQAAPVLTPSQIQRIATAKFPDKRVSYATYQQGRAIYVGMGEGRRGGTSLRLNPYTGKIISVSERKEGEVDFFRFILNGHRFLWLPYEIGRPIVNYSTLVFVITLITGMVLWWPAKWTKSTRAKSFFIKWKGSFKRVNYDLHNVLGFYSLLIVFAIACTGMVYGIQWFSKGLYWTTSGGNSLPDFARLESDSLQMGKHFTVKNAMDIVWSKVISEHSRAEGFYYSFPDSTKPKSTINVTIYPSAGQYYNHIAYSFDQHTLKQLPRHEVYGANFATASFGVKLRKMNYDIHVGSILGLTGKVIAFFASLIGASLPITGFIIWWGKRKKKTKKRIPREIQRSISSIELSEKLMPERGQKRPIPRPYKPALNINKGSKY</sequence>
<dbReference type="EMBL" id="JBHLWO010000002">
    <property type="protein sequence ID" value="MFC0319797.1"/>
    <property type="molecule type" value="Genomic_DNA"/>
</dbReference>
<accession>A0ABV6HLP3</accession>
<gene>
    <name evidence="4" type="ORF">ACFFI0_15855</name>
</gene>
<evidence type="ECO:0000313" key="4">
    <source>
        <dbReference type="EMBL" id="MFC0319797.1"/>
    </source>
</evidence>
<keyword evidence="5" id="KW-1185">Reference proteome</keyword>
<feature type="transmembrane region" description="Helical" evidence="2">
    <location>
        <begin position="154"/>
        <end position="176"/>
    </location>
</feature>
<dbReference type="Pfam" id="PF03413">
    <property type="entry name" value="PepSY"/>
    <property type="match status" value="1"/>
</dbReference>
<evidence type="ECO:0000313" key="5">
    <source>
        <dbReference type="Proteomes" id="UP001589774"/>
    </source>
</evidence>
<dbReference type="PANTHER" id="PTHR34219:SF3">
    <property type="entry name" value="BLL7967 PROTEIN"/>
    <property type="match status" value="1"/>
</dbReference>
<comment type="caution">
    <text evidence="4">The sequence shown here is derived from an EMBL/GenBank/DDBJ whole genome shotgun (WGS) entry which is preliminary data.</text>
</comment>
<evidence type="ECO:0000256" key="1">
    <source>
        <dbReference type="SAM" id="MobiDB-lite"/>
    </source>
</evidence>
<proteinExistence type="predicted"/>
<dbReference type="RefSeq" id="WP_130855704.1">
    <property type="nucleotide sequence ID" value="NZ_JBHLWO010000002.1"/>
</dbReference>
<evidence type="ECO:0000256" key="2">
    <source>
        <dbReference type="SAM" id="Phobius"/>
    </source>
</evidence>
<keyword evidence="2" id="KW-0472">Membrane</keyword>
<feature type="domain" description="PepSY" evidence="3">
    <location>
        <begin position="68"/>
        <end position="123"/>
    </location>
</feature>
<reference evidence="4 5" key="1">
    <citation type="submission" date="2024-09" db="EMBL/GenBank/DDBJ databases">
        <authorList>
            <person name="Sun Q."/>
            <person name="Mori K."/>
        </authorList>
    </citation>
    <scope>NUCLEOTIDE SEQUENCE [LARGE SCALE GENOMIC DNA]</scope>
    <source>
        <strain evidence="4 5">CCM 7765</strain>
    </source>
</reference>
<feature type="transmembrane region" description="Helical" evidence="2">
    <location>
        <begin position="21"/>
        <end position="45"/>
    </location>
</feature>
<dbReference type="InterPro" id="IPR025711">
    <property type="entry name" value="PepSY"/>
</dbReference>
<feature type="region of interest" description="Disordered" evidence="1">
    <location>
        <begin position="413"/>
        <end position="437"/>
    </location>
</feature>